<dbReference type="SMART" id="SM00271">
    <property type="entry name" value="DnaJ"/>
    <property type="match status" value="1"/>
</dbReference>
<dbReference type="Proteomes" id="UP000031737">
    <property type="component" value="Unassembled WGS sequence"/>
</dbReference>
<dbReference type="Gene3D" id="1.10.287.110">
    <property type="entry name" value="DnaJ domain"/>
    <property type="match status" value="1"/>
</dbReference>
<comment type="caution">
    <text evidence="3">The sequence shown here is derived from an EMBL/GenBank/DDBJ whole genome shotgun (WGS) entry which is preliminary data.</text>
</comment>
<feature type="region of interest" description="Disordered" evidence="1">
    <location>
        <begin position="73"/>
        <end position="115"/>
    </location>
</feature>
<dbReference type="PANTHER" id="PTHR24074">
    <property type="entry name" value="CO-CHAPERONE PROTEIN DJLA"/>
    <property type="match status" value="1"/>
</dbReference>
<feature type="region of interest" description="Disordered" evidence="1">
    <location>
        <begin position="131"/>
        <end position="150"/>
    </location>
</feature>
<dbReference type="PRINTS" id="PR00625">
    <property type="entry name" value="JDOMAIN"/>
</dbReference>
<gene>
    <name evidence="3" type="ORF">TRSC58_04753</name>
</gene>
<evidence type="ECO:0000313" key="3">
    <source>
        <dbReference type="EMBL" id="ESL07556.1"/>
    </source>
</evidence>
<keyword evidence="4" id="KW-1185">Reference proteome</keyword>
<evidence type="ECO:0000256" key="1">
    <source>
        <dbReference type="SAM" id="MobiDB-lite"/>
    </source>
</evidence>
<evidence type="ECO:0000313" key="4">
    <source>
        <dbReference type="Proteomes" id="UP000031737"/>
    </source>
</evidence>
<dbReference type="VEuPathDB" id="TriTrypDB:TRSC58_04753"/>
<feature type="compositionally biased region" description="Basic and acidic residues" evidence="1">
    <location>
        <begin position="333"/>
        <end position="366"/>
    </location>
</feature>
<dbReference type="Pfam" id="PF00226">
    <property type="entry name" value="DnaJ"/>
    <property type="match status" value="1"/>
</dbReference>
<feature type="compositionally biased region" description="Basic and acidic residues" evidence="1">
    <location>
        <begin position="374"/>
        <end position="385"/>
    </location>
</feature>
<dbReference type="OrthoDB" id="10250354at2759"/>
<sequence length="444" mass="52319">MHKQQDYYTLLGVSRTASKDGIREAYKLRALELHPDKNPEGEAVFKLVLNAYQVLGSPTKRMKYDQEMALRDGRRPAPTAAWHQGARPTRGNNSSPRAPGPAPAPSFSGGTSRKPVDENLFEDIYKQYQKGTYGGSVPAGKDNKDGFRGAGANQQSFSEWFKRKQEELRQAEEVFKAKLDYAKKLEVEEKRRAEEWRKLQQQREREREEELERARAQREWEGELLRREKETAARIRKAEEEKVKLAAYTEVQKKQQEHLDAHLRDLAMMKKELEDERRRLAAERELARQESTGQQEARRERQRKREEEMALELQRAEAKIEVALAHQADYEAYEKEREEQRLRDENARKLEEEYRRQTNLHEEETQRQFNAAQEEARRKASEELDGKRRAILEQIVKERQRHQDDVEAMRRETDRIEAEMQAKLDALREAKKSGQPINLDEWKL</sequence>
<feature type="region of interest" description="Disordered" evidence="1">
    <location>
        <begin position="282"/>
        <end position="309"/>
    </location>
</feature>
<dbReference type="AlphaFoldDB" id="A0A061J0E8"/>
<dbReference type="InterPro" id="IPR050817">
    <property type="entry name" value="DjlA_DnaK_co-chaperone"/>
</dbReference>
<protein>
    <recommendedName>
        <fullName evidence="2">J domain-containing protein</fullName>
    </recommendedName>
</protein>
<dbReference type="CDD" id="cd06257">
    <property type="entry name" value="DnaJ"/>
    <property type="match status" value="1"/>
</dbReference>
<dbReference type="InterPro" id="IPR036869">
    <property type="entry name" value="J_dom_sf"/>
</dbReference>
<organism evidence="3 4">
    <name type="scientific">Trypanosoma rangeli SC58</name>
    <dbReference type="NCBI Taxonomy" id="429131"/>
    <lineage>
        <taxon>Eukaryota</taxon>
        <taxon>Discoba</taxon>
        <taxon>Euglenozoa</taxon>
        <taxon>Kinetoplastea</taxon>
        <taxon>Metakinetoplastina</taxon>
        <taxon>Trypanosomatida</taxon>
        <taxon>Trypanosomatidae</taxon>
        <taxon>Trypanosoma</taxon>
        <taxon>Herpetosoma</taxon>
    </lineage>
</organism>
<feature type="region of interest" description="Disordered" evidence="1">
    <location>
        <begin position="333"/>
        <end position="385"/>
    </location>
</feature>
<feature type="domain" description="J" evidence="2">
    <location>
        <begin position="6"/>
        <end position="68"/>
    </location>
</feature>
<dbReference type="EMBL" id="AUPL01004753">
    <property type="protein sequence ID" value="ESL07556.1"/>
    <property type="molecule type" value="Genomic_DNA"/>
</dbReference>
<proteinExistence type="predicted"/>
<reference evidence="3 4" key="1">
    <citation type="submission" date="2013-07" db="EMBL/GenBank/DDBJ databases">
        <authorList>
            <person name="Stoco P.H."/>
            <person name="Wagner G."/>
            <person name="Gerber A."/>
            <person name="Zaha A."/>
            <person name="Thompson C."/>
            <person name="Bartholomeu D.C."/>
            <person name="Luckemeyer D.D."/>
            <person name="Bahia D."/>
            <person name="Loreto E."/>
            <person name="Prestes E.B."/>
            <person name="Lima F.M."/>
            <person name="Rodrigues-Luiz G."/>
            <person name="Vallejo G.A."/>
            <person name="Filho J.F."/>
            <person name="Monteiro K.M."/>
            <person name="Tyler K.M."/>
            <person name="de Almeida L.G."/>
            <person name="Ortiz M.F."/>
            <person name="Siervo M.A."/>
            <person name="de Moraes M.H."/>
            <person name="Cunha O.L."/>
            <person name="Mendonca-Neto R."/>
            <person name="Silva R."/>
            <person name="Teixeira S.M."/>
            <person name="Murta S.M."/>
            <person name="Sincero T.C."/>
            <person name="Mendes T.A."/>
            <person name="Urmenyi T.P."/>
            <person name="Silva V.G."/>
            <person name="da Rocha W.D."/>
            <person name="Andersson B."/>
            <person name="Romanha A.J."/>
            <person name="Steindel M."/>
            <person name="de Vasconcelos A.T."/>
            <person name="Grisard E.C."/>
        </authorList>
    </citation>
    <scope>NUCLEOTIDE SEQUENCE [LARGE SCALE GENOMIC DNA]</scope>
    <source>
        <strain evidence="3 4">SC58</strain>
    </source>
</reference>
<dbReference type="PROSITE" id="PS50076">
    <property type="entry name" value="DNAJ_2"/>
    <property type="match status" value="1"/>
</dbReference>
<dbReference type="SUPFAM" id="SSF46565">
    <property type="entry name" value="Chaperone J-domain"/>
    <property type="match status" value="1"/>
</dbReference>
<feature type="compositionally biased region" description="Basic and acidic residues" evidence="1">
    <location>
        <begin position="296"/>
        <end position="309"/>
    </location>
</feature>
<dbReference type="InterPro" id="IPR001623">
    <property type="entry name" value="DnaJ_domain"/>
</dbReference>
<name>A0A061J0E8_TRYRA</name>
<accession>A0A061J0E8</accession>
<evidence type="ECO:0000259" key="2">
    <source>
        <dbReference type="PROSITE" id="PS50076"/>
    </source>
</evidence>